<evidence type="ECO:0000313" key="4">
    <source>
        <dbReference type="Proteomes" id="UP000516105"/>
    </source>
</evidence>
<name>A0ABX6T6B7_9SPHN</name>
<dbReference type="PANTHER" id="PTHR11575">
    <property type="entry name" value="5'-NUCLEOTIDASE-RELATED"/>
    <property type="match status" value="1"/>
</dbReference>
<accession>A0ABX6T6B7</accession>
<feature type="region of interest" description="Disordered" evidence="1">
    <location>
        <begin position="138"/>
        <end position="194"/>
    </location>
</feature>
<dbReference type="RefSeq" id="WP_187707928.1">
    <property type="nucleotide sequence ID" value="NZ_CP060782.1"/>
</dbReference>
<dbReference type="InterPro" id="IPR029052">
    <property type="entry name" value="Metallo-depent_PP-like"/>
</dbReference>
<evidence type="ECO:0008006" key="5">
    <source>
        <dbReference type="Google" id="ProtNLM"/>
    </source>
</evidence>
<feature type="signal peptide" evidence="2">
    <location>
        <begin position="1"/>
        <end position="24"/>
    </location>
</feature>
<keyword evidence="2" id="KW-0732">Signal</keyword>
<dbReference type="EMBL" id="CP060782">
    <property type="protein sequence ID" value="QNP44971.1"/>
    <property type="molecule type" value="Genomic_DNA"/>
</dbReference>
<evidence type="ECO:0000256" key="1">
    <source>
        <dbReference type="SAM" id="MobiDB-lite"/>
    </source>
</evidence>
<proteinExistence type="predicted"/>
<dbReference type="PROSITE" id="PS51257">
    <property type="entry name" value="PROKAR_LIPOPROTEIN"/>
    <property type="match status" value="1"/>
</dbReference>
<dbReference type="SUPFAM" id="SSF56300">
    <property type="entry name" value="Metallo-dependent phosphatases"/>
    <property type="match status" value="1"/>
</dbReference>
<feature type="compositionally biased region" description="Low complexity" evidence="1">
    <location>
        <begin position="181"/>
        <end position="194"/>
    </location>
</feature>
<feature type="chain" id="PRO_5046012369" description="5'-nucleotidase C-terminal domain-containing protein" evidence="2">
    <location>
        <begin position="25"/>
        <end position="194"/>
    </location>
</feature>
<evidence type="ECO:0000256" key="2">
    <source>
        <dbReference type="SAM" id="SignalP"/>
    </source>
</evidence>
<protein>
    <recommendedName>
        <fullName evidence="5">5'-nucleotidase C-terminal domain-containing protein</fullName>
    </recommendedName>
</protein>
<evidence type="ECO:0000313" key="3">
    <source>
        <dbReference type="EMBL" id="QNP44971.1"/>
    </source>
</evidence>
<reference evidence="3 4" key="1">
    <citation type="submission" date="2020-08" db="EMBL/GenBank/DDBJ databases">
        <title>Genome sequence of Sphingomonas sediminicola KACC 15039T.</title>
        <authorList>
            <person name="Hyun D.-W."/>
            <person name="Bae J.-W."/>
        </authorList>
    </citation>
    <scope>NUCLEOTIDE SEQUENCE [LARGE SCALE GENOMIC DNA]</scope>
    <source>
        <strain evidence="3 4">KACC 15039</strain>
    </source>
</reference>
<dbReference type="InterPro" id="IPR006179">
    <property type="entry name" value="5_nucleotidase/apyrase"/>
</dbReference>
<gene>
    <name evidence="3" type="ORF">H9L14_09595</name>
</gene>
<sequence length="194" mass="20366">MLRKSVIAALLALAGCTTRPVVPAAPAPPVEVQILAFNDFHGNLEQPSPVDVTEADGGKRRFQTGGVANLAGALTQLRAGHENTVTVSAGDTIGASPLISANYLDEPTIAAMNLLGLEFNSVGNHEFDRGSDELKRMQSGGCVKFTRRTPARSSSSEEPAFATSPPMSFRQMGRPSFPLPASRGSGRSRSASSE</sequence>
<dbReference type="Proteomes" id="UP000516105">
    <property type="component" value="Chromosome"/>
</dbReference>
<dbReference type="PANTHER" id="PTHR11575:SF24">
    <property type="entry name" value="5'-NUCLEOTIDASE"/>
    <property type="match status" value="1"/>
</dbReference>
<keyword evidence="4" id="KW-1185">Reference proteome</keyword>
<organism evidence="3 4">
    <name type="scientific">Sphingomonas sediminicola</name>
    <dbReference type="NCBI Taxonomy" id="386874"/>
    <lineage>
        <taxon>Bacteria</taxon>
        <taxon>Pseudomonadati</taxon>
        <taxon>Pseudomonadota</taxon>
        <taxon>Alphaproteobacteria</taxon>
        <taxon>Sphingomonadales</taxon>
        <taxon>Sphingomonadaceae</taxon>
        <taxon>Sphingomonas</taxon>
    </lineage>
</organism>
<dbReference type="Gene3D" id="3.60.21.10">
    <property type="match status" value="1"/>
</dbReference>